<dbReference type="InterPro" id="IPR057476">
    <property type="entry name" value="Cux_N"/>
</dbReference>
<keyword evidence="4" id="KW-0813">Transport</keyword>
<evidence type="ECO:0000256" key="6">
    <source>
        <dbReference type="ARBA" id="ARBA00022989"/>
    </source>
</evidence>
<proteinExistence type="inferred from homology"/>
<reference evidence="15 16" key="1">
    <citation type="submission" date="2019-01" db="EMBL/GenBank/DDBJ databases">
        <title>Nuclear Genome Assembly of the Microalgal Biofuel strain Nannochloropsis salina CCMP1776.</title>
        <authorList>
            <person name="Hovde B."/>
        </authorList>
    </citation>
    <scope>NUCLEOTIDE SEQUENCE [LARGE SCALE GENOMIC DNA]</scope>
    <source>
        <strain evidence="15 16">CCMP1776</strain>
    </source>
</reference>
<feature type="compositionally biased region" description="Gly residues" evidence="11">
    <location>
        <begin position="486"/>
        <end position="496"/>
    </location>
</feature>
<evidence type="ECO:0000256" key="2">
    <source>
        <dbReference type="ARBA" id="ARBA00006415"/>
    </source>
</evidence>
<feature type="region of interest" description="Disordered" evidence="11">
    <location>
        <begin position="50"/>
        <end position="79"/>
    </location>
</feature>
<evidence type="ECO:0000256" key="12">
    <source>
        <dbReference type="SAM" id="Phobius"/>
    </source>
</evidence>
<feature type="domain" description="CASP C-terminal" evidence="13">
    <location>
        <begin position="568"/>
        <end position="854"/>
    </location>
</feature>
<evidence type="ECO:0000256" key="8">
    <source>
        <dbReference type="ARBA" id="ARBA00023054"/>
    </source>
</evidence>
<keyword evidence="8 10" id="KW-0175">Coiled coil</keyword>
<comment type="subcellular location">
    <subcellularLocation>
        <location evidence="1">Golgi apparatus membrane</location>
        <topology evidence="1">Single-pass type IV membrane protein</topology>
    </subcellularLocation>
</comment>
<dbReference type="GO" id="GO:0000139">
    <property type="term" value="C:Golgi membrane"/>
    <property type="evidence" value="ECO:0007669"/>
    <property type="project" value="UniProtKB-SubCell"/>
</dbReference>
<dbReference type="Proteomes" id="UP000355283">
    <property type="component" value="Unassembled WGS sequence"/>
</dbReference>
<keyword evidence="6 12" id="KW-1133">Transmembrane helix</keyword>
<dbReference type="InterPro" id="IPR012955">
    <property type="entry name" value="CASP_C"/>
</dbReference>
<dbReference type="AlphaFoldDB" id="A0A4D9DAN9"/>
<evidence type="ECO:0000313" key="16">
    <source>
        <dbReference type="Proteomes" id="UP000355283"/>
    </source>
</evidence>
<dbReference type="EMBL" id="SDOX01000006">
    <property type="protein sequence ID" value="TFJ87437.1"/>
    <property type="molecule type" value="Genomic_DNA"/>
</dbReference>
<evidence type="ECO:0000256" key="3">
    <source>
        <dbReference type="ARBA" id="ARBA00018691"/>
    </source>
</evidence>
<feature type="region of interest" description="Disordered" evidence="11">
    <location>
        <begin position="362"/>
        <end position="388"/>
    </location>
</feature>
<keyword evidence="7" id="KW-0333">Golgi apparatus</keyword>
<sequence>MEDLPTGVMPTAAAETLPVEILDPNVTVLPVKSESLGGGEVHAESMGTRVRKSSSTTVASNKMGPGLGKSFSSSTPSVSTTVPNAVAPVDTSYNSLSTATALEIAFEFWSGLDLSGACRAELERQGRELKEAKEGTIRNRKRLTEATKEWKKKGENNRSEFEVLLKAYQEEIDRLTRRAKGADAAFASAYQVLHQAPDPTPFLDEARSDNRTGATLKAELERLQQEVDEYEVEFRKLKNQDVTIRRLQESLTAYEQGAAGDMAASIESARVEIEALANARVCEAKERERRMEGRLRVAEAAEAAAEGMRARAQAELLELARLAEEKVAAMTAEGDLLVQERERFEAEAVALRRELETVKMAASEAGRDGADGQPVSLRSSSASSDTGKSCVEALEKELEEMGASLAAVRQRLLAKEEEWASSQRRAREAAAALEKELEEERKARSKAEEEAQELPSREEVGKLRARLRLLQQLGFNGAEEEEGEGGEGMTLGGPSGTAGRRKDAMDRAPSATEEGEVKEESIVEDQGQEGGGGTGVGRLLMARLRRMETEVMTGRRRIAELEGERACLENEKRSAEARVVELSALTSRLEDDLARVASKGGGDVMAEGTVGSHSRTPSVPPGRGPSWKAASFRDEEDLDVDMHELLSSTTQAAPALGASPSASLDLVRILQAQRDRYKARTRELEGRLAAVEQESGRHKAQAESMLRDNLKLYEKVRFLQSYKKGRVGPGALDSAQDKRMSGLEHSALHQRNVANDEGKEAQECALEAGRVPTGAGAAATEARYRAMYEEQMNPFTAFSVAERVRKYQDLSVIDKITLQTTRAFLAHKKARMAVFFYALSLHLLVFLTLYMWGHHHCTDLHNQADALMGHPPEPLGMQSLSMGSHTVGGGANHLQG</sequence>
<evidence type="ECO:0000256" key="4">
    <source>
        <dbReference type="ARBA" id="ARBA00022448"/>
    </source>
</evidence>
<gene>
    <name evidence="15" type="ORF">NSK_001768</name>
</gene>
<feature type="coiled-coil region" evidence="10">
    <location>
        <begin position="544"/>
        <end position="585"/>
    </location>
</feature>
<feature type="region of interest" description="Disordered" evidence="11">
    <location>
        <begin position="430"/>
        <end position="458"/>
    </location>
</feature>
<dbReference type="Pfam" id="PF25398">
    <property type="entry name" value="CUX1_N"/>
    <property type="match status" value="1"/>
</dbReference>
<comment type="similarity">
    <text evidence="2">Belongs to the CASP family.</text>
</comment>
<feature type="transmembrane region" description="Helical" evidence="12">
    <location>
        <begin position="832"/>
        <end position="853"/>
    </location>
</feature>
<keyword evidence="16" id="KW-1185">Reference proteome</keyword>
<keyword evidence="9 12" id="KW-0472">Membrane</keyword>
<feature type="coiled-coil region" evidence="10">
    <location>
        <begin position="119"/>
        <end position="240"/>
    </location>
</feature>
<dbReference type="PANTHER" id="PTHR14043:SF2">
    <property type="entry name" value="HOMEOBOX PROTEIN CUT"/>
    <property type="match status" value="1"/>
</dbReference>
<evidence type="ECO:0000256" key="11">
    <source>
        <dbReference type="SAM" id="MobiDB-lite"/>
    </source>
</evidence>
<dbReference type="PANTHER" id="PTHR14043">
    <property type="entry name" value="CCAAT DISPLACEMENT PROTEIN-RELATED"/>
    <property type="match status" value="1"/>
</dbReference>
<evidence type="ECO:0000259" key="14">
    <source>
        <dbReference type="Pfam" id="PF25398"/>
    </source>
</evidence>
<feature type="coiled-coil region" evidence="10">
    <location>
        <begin position="667"/>
        <end position="694"/>
    </location>
</feature>
<feature type="compositionally biased region" description="Polar residues" evidence="11">
    <location>
        <begin position="376"/>
        <end position="387"/>
    </location>
</feature>
<feature type="domain" description="Cux N-terminal" evidence="14">
    <location>
        <begin position="100"/>
        <end position="208"/>
    </location>
</feature>
<evidence type="ECO:0000313" key="15">
    <source>
        <dbReference type="EMBL" id="TFJ87437.1"/>
    </source>
</evidence>
<evidence type="ECO:0000259" key="13">
    <source>
        <dbReference type="Pfam" id="PF08172"/>
    </source>
</evidence>
<dbReference type="Pfam" id="PF08172">
    <property type="entry name" value="CASP_C"/>
    <property type="match status" value="1"/>
</dbReference>
<comment type="caution">
    <text evidence="15">The sequence shown here is derived from an EMBL/GenBank/DDBJ whole genome shotgun (WGS) entry which is preliminary data.</text>
</comment>
<feature type="region of interest" description="Disordered" evidence="11">
    <location>
        <begin position="601"/>
        <end position="627"/>
    </location>
</feature>
<evidence type="ECO:0000256" key="9">
    <source>
        <dbReference type="ARBA" id="ARBA00023136"/>
    </source>
</evidence>
<evidence type="ECO:0000256" key="5">
    <source>
        <dbReference type="ARBA" id="ARBA00022692"/>
    </source>
</evidence>
<dbReference type="GO" id="GO:0006891">
    <property type="term" value="P:intra-Golgi vesicle-mediated transport"/>
    <property type="evidence" value="ECO:0007669"/>
    <property type="project" value="InterPro"/>
</dbReference>
<feature type="coiled-coil region" evidence="10">
    <location>
        <begin position="305"/>
        <end position="361"/>
    </location>
</feature>
<name>A0A4D9DAN9_9STRA</name>
<keyword evidence="5 12" id="KW-0812">Transmembrane</keyword>
<protein>
    <recommendedName>
        <fullName evidence="3">Protein CASP</fullName>
    </recommendedName>
</protein>
<dbReference type="OrthoDB" id="10257567at2759"/>
<feature type="compositionally biased region" description="Acidic residues" evidence="11">
    <location>
        <begin position="513"/>
        <end position="527"/>
    </location>
</feature>
<evidence type="ECO:0000256" key="1">
    <source>
        <dbReference type="ARBA" id="ARBA00004409"/>
    </source>
</evidence>
<evidence type="ECO:0000256" key="7">
    <source>
        <dbReference type="ARBA" id="ARBA00023034"/>
    </source>
</evidence>
<evidence type="ECO:0000256" key="10">
    <source>
        <dbReference type="SAM" id="Coils"/>
    </source>
</evidence>
<organism evidence="15 16">
    <name type="scientific">Nannochloropsis salina CCMP1776</name>
    <dbReference type="NCBI Taxonomy" id="1027361"/>
    <lineage>
        <taxon>Eukaryota</taxon>
        <taxon>Sar</taxon>
        <taxon>Stramenopiles</taxon>
        <taxon>Ochrophyta</taxon>
        <taxon>Eustigmatophyceae</taxon>
        <taxon>Eustigmatales</taxon>
        <taxon>Monodopsidaceae</taxon>
        <taxon>Microchloropsis</taxon>
        <taxon>Microchloropsis salina</taxon>
    </lineage>
</organism>
<accession>A0A4D9DAN9</accession>
<feature type="region of interest" description="Disordered" evidence="11">
    <location>
        <begin position="476"/>
        <end position="536"/>
    </location>
</feature>